<evidence type="ECO:0000256" key="3">
    <source>
        <dbReference type="ARBA" id="ARBA00023027"/>
    </source>
</evidence>
<feature type="domain" description="D-isomer specific 2-hydroxyacid dehydrogenase NAD-binding" evidence="6">
    <location>
        <begin position="111"/>
        <end position="287"/>
    </location>
</feature>
<dbReference type="Pfam" id="PF00389">
    <property type="entry name" value="2-Hacid_dh"/>
    <property type="match status" value="1"/>
</dbReference>
<dbReference type="GO" id="GO:0006357">
    <property type="term" value="P:regulation of transcription by RNA polymerase II"/>
    <property type="evidence" value="ECO:0007669"/>
    <property type="project" value="TreeGrafter"/>
</dbReference>
<dbReference type="GO" id="GO:0051287">
    <property type="term" value="F:NAD binding"/>
    <property type="evidence" value="ECO:0007669"/>
    <property type="project" value="InterPro"/>
</dbReference>
<dbReference type="InterPro" id="IPR006140">
    <property type="entry name" value="D-isomer_DH_NAD-bd"/>
</dbReference>
<dbReference type="CDD" id="cd05299">
    <property type="entry name" value="CtBP_dh"/>
    <property type="match status" value="1"/>
</dbReference>
<keyword evidence="2 4" id="KW-0560">Oxidoreductase</keyword>
<protein>
    <submittedName>
        <fullName evidence="7">C-terminal binding protein</fullName>
    </submittedName>
</protein>
<dbReference type="PROSITE" id="PS00671">
    <property type="entry name" value="D_2_HYDROXYACID_DH_3"/>
    <property type="match status" value="1"/>
</dbReference>
<dbReference type="RefSeq" id="WP_406693449.1">
    <property type="nucleotide sequence ID" value="NZ_CP155447.1"/>
</dbReference>
<reference evidence="7" key="1">
    <citation type="submission" date="2024-05" db="EMBL/GenBank/DDBJ databases">
        <title>Planctomycetes of the genus Singulisphaera possess chitinolytic capabilities.</title>
        <authorList>
            <person name="Ivanova A."/>
        </authorList>
    </citation>
    <scope>NUCLEOTIDE SEQUENCE</scope>
    <source>
        <strain evidence="7">Ch08T</strain>
    </source>
</reference>
<dbReference type="GO" id="GO:0016616">
    <property type="term" value="F:oxidoreductase activity, acting on the CH-OH group of donors, NAD or NADP as acceptor"/>
    <property type="evidence" value="ECO:0007669"/>
    <property type="project" value="InterPro"/>
</dbReference>
<proteinExistence type="inferred from homology"/>
<evidence type="ECO:0000256" key="4">
    <source>
        <dbReference type="RuleBase" id="RU003719"/>
    </source>
</evidence>
<name>A0AAU7C6H9_9BACT</name>
<evidence type="ECO:0000313" key="7">
    <source>
        <dbReference type="EMBL" id="XBH00777.1"/>
    </source>
</evidence>
<dbReference type="AlphaFoldDB" id="A0AAU7C6H9"/>
<dbReference type="EMBL" id="CP155447">
    <property type="protein sequence ID" value="XBH00777.1"/>
    <property type="molecule type" value="Genomic_DNA"/>
</dbReference>
<dbReference type="PANTHER" id="PTHR46029">
    <property type="entry name" value="C-TERMINAL-BINDING PROTEIN"/>
    <property type="match status" value="1"/>
</dbReference>
<gene>
    <name evidence="7" type="ORF">V5E97_20700</name>
</gene>
<dbReference type="PANTHER" id="PTHR46029:SF7">
    <property type="entry name" value="C-TERMINAL-BINDING PROTEIN"/>
    <property type="match status" value="1"/>
</dbReference>
<keyword evidence="3" id="KW-0520">NAD</keyword>
<dbReference type="Pfam" id="PF02826">
    <property type="entry name" value="2-Hacid_dh_C"/>
    <property type="match status" value="1"/>
</dbReference>
<evidence type="ECO:0000259" key="6">
    <source>
        <dbReference type="Pfam" id="PF02826"/>
    </source>
</evidence>
<dbReference type="Gene3D" id="3.40.50.720">
    <property type="entry name" value="NAD(P)-binding Rossmann-like Domain"/>
    <property type="match status" value="2"/>
</dbReference>
<evidence type="ECO:0000256" key="1">
    <source>
        <dbReference type="ARBA" id="ARBA00005854"/>
    </source>
</evidence>
<sequence>MSSDFTVVITDFLDETSIEAPILGDLARVELARATDEESLARYLPEADALITYHEIAHLGEATFAKASRCKCIVRAGVGYNNVDRTAAARHGVIVCNVPDYGTEEVADHAIMFLLALARKFVPSHEAIRAGGWDYRTAMGTPRLRGKTLGLVGCGRIGTATALRAKAFGLDVVFFDPLVPQGVDKALGIRRAHRLEELLEQSHYVSLHCYLDETTHHLIDAKALALLRPGALLINTARGPIVDQLALLEALDSGQVGGACLDVVEREPLDDERLRLHPRVLLTPHSAFYSVEGFVELRSKAAEEVRRALLGEPVRNSVSL</sequence>
<evidence type="ECO:0000256" key="2">
    <source>
        <dbReference type="ARBA" id="ARBA00023002"/>
    </source>
</evidence>
<feature type="domain" description="D-isomer specific 2-hydroxyacid dehydrogenase catalytic" evidence="5">
    <location>
        <begin position="16"/>
        <end position="318"/>
    </location>
</feature>
<accession>A0AAU7C6H9</accession>
<dbReference type="SUPFAM" id="SSF52283">
    <property type="entry name" value="Formate/glycerate dehydrogenase catalytic domain-like"/>
    <property type="match status" value="1"/>
</dbReference>
<dbReference type="SUPFAM" id="SSF51735">
    <property type="entry name" value="NAD(P)-binding Rossmann-fold domains"/>
    <property type="match status" value="1"/>
</dbReference>
<evidence type="ECO:0000259" key="5">
    <source>
        <dbReference type="Pfam" id="PF00389"/>
    </source>
</evidence>
<dbReference type="InterPro" id="IPR036291">
    <property type="entry name" value="NAD(P)-bd_dom_sf"/>
</dbReference>
<dbReference type="InterPro" id="IPR029753">
    <property type="entry name" value="D-isomer_DH_CS"/>
</dbReference>
<dbReference type="GO" id="GO:0003714">
    <property type="term" value="F:transcription corepressor activity"/>
    <property type="evidence" value="ECO:0007669"/>
    <property type="project" value="InterPro"/>
</dbReference>
<dbReference type="InterPro" id="IPR043322">
    <property type="entry name" value="CtBP"/>
</dbReference>
<dbReference type="GO" id="GO:0001221">
    <property type="term" value="F:transcription coregulator binding"/>
    <property type="evidence" value="ECO:0007669"/>
    <property type="project" value="TreeGrafter"/>
</dbReference>
<organism evidence="7">
    <name type="scientific">Singulisphaera sp. Ch08</name>
    <dbReference type="NCBI Taxonomy" id="3120278"/>
    <lineage>
        <taxon>Bacteria</taxon>
        <taxon>Pseudomonadati</taxon>
        <taxon>Planctomycetota</taxon>
        <taxon>Planctomycetia</taxon>
        <taxon>Isosphaerales</taxon>
        <taxon>Isosphaeraceae</taxon>
        <taxon>Singulisphaera</taxon>
    </lineage>
</organism>
<dbReference type="InterPro" id="IPR051638">
    <property type="entry name" value="CTBP_dehydrogenase"/>
</dbReference>
<comment type="similarity">
    <text evidence="1 4">Belongs to the D-isomer specific 2-hydroxyacid dehydrogenase family.</text>
</comment>
<dbReference type="FunFam" id="3.40.50.720:FF:000203">
    <property type="entry name" value="D-3-phosphoglycerate dehydrogenase (SerA)"/>
    <property type="match status" value="1"/>
</dbReference>
<dbReference type="GO" id="GO:0140297">
    <property type="term" value="F:DNA-binding transcription factor binding"/>
    <property type="evidence" value="ECO:0007669"/>
    <property type="project" value="TreeGrafter"/>
</dbReference>
<dbReference type="InterPro" id="IPR006139">
    <property type="entry name" value="D-isomer_2_OHA_DH_cat_dom"/>
</dbReference>